<dbReference type="SMART" id="SM00100">
    <property type="entry name" value="cNMP"/>
    <property type="match status" value="1"/>
</dbReference>
<dbReference type="PROSITE" id="PS50042">
    <property type="entry name" value="CNMP_BINDING_3"/>
    <property type="match status" value="1"/>
</dbReference>
<dbReference type="Gene3D" id="1.10.287.1260">
    <property type="match status" value="1"/>
</dbReference>
<comment type="subcellular location">
    <subcellularLocation>
        <location evidence="6">Cell inner membrane</location>
        <topology evidence="6">Multi-pass membrane protein</topology>
    </subcellularLocation>
    <subcellularLocation>
        <location evidence="1">Cell membrane</location>
        <topology evidence="1">Multi-pass membrane protein</topology>
    </subcellularLocation>
</comment>
<dbReference type="InterPro" id="IPR010920">
    <property type="entry name" value="LSM_dom_sf"/>
</dbReference>
<dbReference type="InterPro" id="IPR018490">
    <property type="entry name" value="cNMP-bd_dom_sf"/>
</dbReference>
<feature type="transmembrane region" description="Helical" evidence="6">
    <location>
        <begin position="109"/>
        <end position="128"/>
    </location>
</feature>
<evidence type="ECO:0000256" key="3">
    <source>
        <dbReference type="ARBA" id="ARBA00022692"/>
    </source>
</evidence>
<comment type="function">
    <text evidence="6">Mechanosensitive channel that participates in the regulation of osmotic pressure changes within the cell, opening in response to stretch forces in the membrane lipid bilayer, without the need for other proteins. Contributes to normal resistance to hypoosmotic shock. Forms an ion channel of 1.0 nanosiemens conductance with a slight preference for anions.</text>
</comment>
<dbReference type="GO" id="GO:0008381">
    <property type="term" value="F:mechanosensitive monoatomic ion channel activity"/>
    <property type="evidence" value="ECO:0007669"/>
    <property type="project" value="InterPro"/>
</dbReference>
<dbReference type="RefSeq" id="WP_115077194.1">
    <property type="nucleotide sequence ID" value="NZ_CP022313.1"/>
</dbReference>
<proteinExistence type="inferred from homology"/>
<dbReference type="Gene3D" id="2.60.120.10">
    <property type="entry name" value="Jelly Rolls"/>
    <property type="match status" value="1"/>
</dbReference>
<dbReference type="Pfam" id="PF00924">
    <property type="entry name" value="MS_channel_2nd"/>
    <property type="match status" value="1"/>
</dbReference>
<dbReference type="InterPro" id="IPR000595">
    <property type="entry name" value="cNMP-bd_dom"/>
</dbReference>
<feature type="transmembrane region" description="Helical" evidence="6">
    <location>
        <begin position="78"/>
        <end position="97"/>
    </location>
</feature>
<reference evidence="8 9" key="1">
    <citation type="submission" date="2017-07" db="EMBL/GenBank/DDBJ databases">
        <title>Genome sequence of Pseudomonas NEP1.</title>
        <authorList>
            <person name="Nascimento F.X."/>
        </authorList>
    </citation>
    <scope>NUCLEOTIDE SEQUENCE [LARGE SCALE GENOMIC DNA]</scope>
    <source>
        <strain evidence="8 9">NEP1</strain>
    </source>
</reference>
<dbReference type="InterPro" id="IPR011066">
    <property type="entry name" value="MscS_channel_C_sf"/>
</dbReference>
<keyword evidence="5 6" id="KW-0472">Membrane</keyword>
<comment type="subunit">
    <text evidence="6">Homoheptamer.</text>
</comment>
<dbReference type="InterPro" id="IPR016846">
    <property type="entry name" value="cNMP-bd_ion_channel"/>
</dbReference>
<evidence type="ECO:0000256" key="2">
    <source>
        <dbReference type="ARBA" id="ARBA00022475"/>
    </source>
</evidence>
<feature type="domain" description="Cyclic nucleotide-binding" evidence="7">
    <location>
        <begin position="333"/>
        <end position="432"/>
    </location>
</feature>
<keyword evidence="6" id="KW-0407">Ion channel</keyword>
<dbReference type="EMBL" id="CP022313">
    <property type="protein sequence ID" value="AXJ04256.1"/>
    <property type="molecule type" value="Genomic_DNA"/>
</dbReference>
<dbReference type="Pfam" id="PF00027">
    <property type="entry name" value="cNMP_binding"/>
    <property type="match status" value="1"/>
</dbReference>
<name>A0A345UUV4_PSEFL</name>
<evidence type="ECO:0000313" key="8">
    <source>
        <dbReference type="EMBL" id="AXJ04256.1"/>
    </source>
</evidence>
<evidence type="ECO:0000256" key="6">
    <source>
        <dbReference type="RuleBase" id="RU369025"/>
    </source>
</evidence>
<dbReference type="GO" id="GO:0005886">
    <property type="term" value="C:plasma membrane"/>
    <property type="evidence" value="ECO:0007669"/>
    <property type="project" value="UniProtKB-SubCell"/>
</dbReference>
<organism evidence="8 9">
    <name type="scientific">Pseudomonas fluorescens</name>
    <dbReference type="NCBI Taxonomy" id="294"/>
    <lineage>
        <taxon>Bacteria</taxon>
        <taxon>Pseudomonadati</taxon>
        <taxon>Pseudomonadota</taxon>
        <taxon>Gammaproteobacteria</taxon>
        <taxon>Pseudomonadales</taxon>
        <taxon>Pseudomonadaceae</taxon>
        <taxon>Pseudomonas</taxon>
    </lineage>
</organism>
<dbReference type="SUPFAM" id="SSF82689">
    <property type="entry name" value="Mechanosensitive channel protein MscS (YggB), C-terminal domain"/>
    <property type="match status" value="1"/>
</dbReference>
<feature type="transmembrane region" description="Helical" evidence="6">
    <location>
        <begin position="6"/>
        <end position="24"/>
    </location>
</feature>
<keyword evidence="6" id="KW-0997">Cell inner membrane</keyword>
<keyword evidence="2" id="KW-1003">Cell membrane</keyword>
<dbReference type="InterPro" id="IPR045275">
    <property type="entry name" value="MscS_archaea/bacteria_type"/>
</dbReference>
<dbReference type="Proteomes" id="UP000254535">
    <property type="component" value="Chromosome"/>
</dbReference>
<evidence type="ECO:0000256" key="5">
    <source>
        <dbReference type="ARBA" id="ARBA00023136"/>
    </source>
</evidence>
<keyword evidence="6" id="KW-0406">Ion transport</keyword>
<evidence type="ECO:0000256" key="1">
    <source>
        <dbReference type="ARBA" id="ARBA00004651"/>
    </source>
</evidence>
<dbReference type="SUPFAM" id="SSF50182">
    <property type="entry name" value="Sm-like ribonucleoproteins"/>
    <property type="match status" value="1"/>
</dbReference>
<keyword evidence="6" id="KW-0813">Transport</keyword>
<dbReference type="PIRSF" id="PIRSF026673">
    <property type="entry name" value="UCP026673_ion_chan"/>
    <property type="match status" value="1"/>
</dbReference>
<keyword evidence="4 6" id="KW-1133">Transmembrane helix</keyword>
<dbReference type="AlphaFoldDB" id="A0A345UUV4"/>
<dbReference type="InterPro" id="IPR014710">
    <property type="entry name" value="RmlC-like_jellyroll"/>
</dbReference>
<evidence type="ECO:0000256" key="4">
    <source>
        <dbReference type="ARBA" id="ARBA00022989"/>
    </source>
</evidence>
<comment type="similarity">
    <text evidence="6">Belongs to the MscS (TC 1.A.23) family.</text>
</comment>
<dbReference type="InterPro" id="IPR006685">
    <property type="entry name" value="MscS_channel_2nd"/>
</dbReference>
<evidence type="ECO:0000313" key="9">
    <source>
        <dbReference type="Proteomes" id="UP000254535"/>
    </source>
</evidence>
<protein>
    <recommendedName>
        <fullName evidence="6">Small-conductance mechanosensitive channel</fullName>
    </recommendedName>
</protein>
<accession>A0A345UUV4</accession>
<dbReference type="Gene3D" id="2.30.30.60">
    <property type="match status" value="1"/>
</dbReference>
<dbReference type="SUPFAM" id="SSF51206">
    <property type="entry name" value="cAMP-binding domain-like"/>
    <property type="match status" value="1"/>
</dbReference>
<keyword evidence="3 6" id="KW-0812">Transmembrane</keyword>
<gene>
    <name evidence="8" type="ORF">CFN16_08935</name>
</gene>
<feature type="transmembrane region" description="Helical" evidence="6">
    <location>
        <begin position="36"/>
        <end position="58"/>
    </location>
</feature>
<dbReference type="CDD" id="cd00038">
    <property type="entry name" value="CAP_ED"/>
    <property type="match status" value="1"/>
</dbReference>
<dbReference type="PANTHER" id="PTHR30221:SF1">
    <property type="entry name" value="SMALL-CONDUCTANCE MECHANOSENSITIVE CHANNEL"/>
    <property type="match status" value="1"/>
</dbReference>
<dbReference type="PANTHER" id="PTHR30221">
    <property type="entry name" value="SMALL-CONDUCTANCE MECHANOSENSITIVE CHANNEL"/>
    <property type="match status" value="1"/>
</dbReference>
<dbReference type="InterPro" id="IPR023408">
    <property type="entry name" value="MscS_beta-dom_sf"/>
</dbReference>
<evidence type="ECO:0000259" key="7">
    <source>
        <dbReference type="PROSITE" id="PS50042"/>
    </source>
</evidence>
<sequence length="480" mass="52210">MLSLLTDHPLFCALILILIDLGLWRLISSHGSAWKLLVRVLIFALFSILLFNEGLNPMEPAPWADNVPLHLAATGLQIGWWLFGARTLTVLIGAVMMQRVGHTGRLLQDLLGAVIFLIAIIAALAYVLDLPVKGVLATSGALAIIVGLALQSTLSDVFSGIVLNTTKPYQLDDWISIDGTEGRVTDIDWRATRLQTSQGSMAVIPNSLAAKAKIINFSRPSNMFGVAVSVQVSPHARPSSVIDALERAMQGCRQLLESPAPSVALKNSSSAGTEYEISGFVASMSEKRVVRNQLFDLAYRHLQASGVNLLSSDEPGVPSNLSRPRALLDSSPIFSTLRQEEKETFSQNMTLQTFRAGEMILAGGEVSDHLFIIESGVVSVTLKRHGTPFESGRMGPGEVIGEAGILSDTSLPADFSAKTFCALYRIEKSYLKPCLDARHDINDAMQALLDFRLHKAQSLTEETPVAVPKKGFLQWLRNRV</sequence>